<dbReference type="GO" id="GO:0016020">
    <property type="term" value="C:membrane"/>
    <property type="evidence" value="ECO:0007669"/>
    <property type="project" value="GOC"/>
</dbReference>
<keyword evidence="8" id="KW-0560">Oxidoreductase</keyword>
<dbReference type="GO" id="GO:0030148">
    <property type="term" value="P:sphingolipid biosynthetic process"/>
    <property type="evidence" value="ECO:0007669"/>
    <property type="project" value="InterPro"/>
</dbReference>
<comment type="pathway">
    <text evidence="3">Sphingolipid metabolism.</text>
</comment>
<dbReference type="Gene3D" id="3.40.50.720">
    <property type="entry name" value="NAD(P)-binding Rossmann-like Domain"/>
    <property type="match status" value="1"/>
</dbReference>
<feature type="transmembrane region" description="Helical" evidence="12">
    <location>
        <begin position="232"/>
        <end position="256"/>
    </location>
</feature>
<evidence type="ECO:0000256" key="11">
    <source>
        <dbReference type="RuleBase" id="RU000363"/>
    </source>
</evidence>
<proteinExistence type="inferred from homology"/>
<evidence type="ECO:0000256" key="3">
    <source>
        <dbReference type="ARBA" id="ARBA00004991"/>
    </source>
</evidence>
<evidence type="ECO:0000256" key="10">
    <source>
        <dbReference type="ARBA" id="ARBA00026112"/>
    </source>
</evidence>
<dbReference type="InterPro" id="IPR002347">
    <property type="entry name" value="SDR_fam"/>
</dbReference>
<feature type="domain" description="Ketoreductase" evidence="13">
    <location>
        <begin position="1"/>
        <end position="185"/>
    </location>
</feature>
<dbReference type="SMART" id="SM00822">
    <property type="entry name" value="PKS_KR"/>
    <property type="match status" value="1"/>
</dbReference>
<keyword evidence="5" id="KW-0256">Endoplasmic reticulum</keyword>
<evidence type="ECO:0000313" key="15">
    <source>
        <dbReference type="Proteomes" id="UP000199205"/>
    </source>
</evidence>
<dbReference type="AlphaFoldDB" id="A0A1C3TUJ6"/>
<evidence type="ECO:0000256" key="2">
    <source>
        <dbReference type="ARBA" id="ARBA00004760"/>
    </source>
</evidence>
<dbReference type="GO" id="GO:0006666">
    <property type="term" value="P:3-keto-sphinganine metabolic process"/>
    <property type="evidence" value="ECO:0007669"/>
    <property type="project" value="InterPro"/>
</dbReference>
<dbReference type="PROSITE" id="PS00061">
    <property type="entry name" value="ADH_SHORT"/>
    <property type="match status" value="1"/>
</dbReference>
<dbReference type="PANTHER" id="PTHR43550">
    <property type="entry name" value="3-KETODIHYDROSPHINGOSINE REDUCTASE"/>
    <property type="match status" value="1"/>
</dbReference>
<dbReference type="GO" id="GO:0047560">
    <property type="term" value="F:3-dehydrosphinganine reductase activity"/>
    <property type="evidence" value="ECO:0007669"/>
    <property type="project" value="UniProtKB-EC"/>
</dbReference>
<dbReference type="RefSeq" id="WP_037194223.1">
    <property type="nucleotide sequence ID" value="NZ_FMAF01000001.1"/>
</dbReference>
<keyword evidence="9" id="KW-0443">Lipid metabolism</keyword>
<dbReference type="PRINTS" id="PR00081">
    <property type="entry name" value="GDHRDH"/>
</dbReference>
<dbReference type="EMBL" id="FMAF01000001">
    <property type="protein sequence ID" value="SCB06923.1"/>
    <property type="molecule type" value="Genomic_DNA"/>
</dbReference>
<dbReference type="Pfam" id="PF00106">
    <property type="entry name" value="adh_short"/>
    <property type="match status" value="1"/>
</dbReference>
<dbReference type="PRINTS" id="PR00080">
    <property type="entry name" value="SDRFAMILY"/>
</dbReference>
<evidence type="ECO:0000256" key="5">
    <source>
        <dbReference type="ARBA" id="ARBA00022824"/>
    </source>
</evidence>
<dbReference type="OrthoDB" id="9781689at2"/>
<dbReference type="PANTHER" id="PTHR43550:SF3">
    <property type="entry name" value="3-KETODIHYDROSPHINGOSINE REDUCTASE"/>
    <property type="match status" value="1"/>
</dbReference>
<evidence type="ECO:0000256" key="9">
    <source>
        <dbReference type="ARBA" id="ARBA00023098"/>
    </source>
</evidence>
<evidence type="ECO:0000256" key="7">
    <source>
        <dbReference type="ARBA" id="ARBA00022919"/>
    </source>
</evidence>
<comment type="similarity">
    <text evidence="11">Belongs to the short-chain dehydrogenases/reductases (SDR) family.</text>
</comment>
<dbReference type="CDD" id="cd08939">
    <property type="entry name" value="KDSR-like_SDR_c"/>
    <property type="match status" value="1"/>
</dbReference>
<protein>
    <recommendedName>
        <fullName evidence="10">3-dehydrosphinganine reductase</fullName>
        <ecNumber evidence="10">1.1.1.102</ecNumber>
    </recommendedName>
</protein>
<sequence length="284" mass="30244">MHVIVTGGSSGIGLAIAKLYATRGDRVSLLARHPGRLEQARAEIISLSGIDSARVQIASVDVASADQTTAAIEICEASFGPCDILIASAGIVEPRAFDAMSASIFEEQISINFLGTANAVRSVYRGMKARRSGRIMMISSGAALVGIFGYTAYCASKSALVGFAEALSAEAEAFGVRISICFPPDTLTPQYRREISMRPAEAKILMGSVKPWSAEAVAARIVRGLEQGKAKIHFGFSLAALAYFGPLIKPPLMWFISRKTRKIIGQEATESLADVTDRGFDHGK</sequence>
<evidence type="ECO:0000256" key="1">
    <source>
        <dbReference type="ARBA" id="ARBA00004240"/>
    </source>
</evidence>
<keyword evidence="6" id="KW-0521">NADP</keyword>
<dbReference type="EC" id="1.1.1.102" evidence="10"/>
<keyword evidence="12" id="KW-1133">Transmembrane helix</keyword>
<evidence type="ECO:0000256" key="6">
    <source>
        <dbReference type="ARBA" id="ARBA00022857"/>
    </source>
</evidence>
<comment type="subcellular location">
    <subcellularLocation>
        <location evidence="1">Endoplasmic reticulum</location>
    </subcellularLocation>
</comment>
<accession>A0A1C3TUJ6</accession>
<keyword evidence="4" id="KW-0547">Nucleotide-binding</keyword>
<feature type="transmembrane region" description="Helical" evidence="12">
    <location>
        <begin position="135"/>
        <end position="153"/>
    </location>
</feature>
<evidence type="ECO:0000259" key="13">
    <source>
        <dbReference type="SMART" id="SM00822"/>
    </source>
</evidence>
<reference evidence="15" key="1">
    <citation type="submission" date="2016-08" db="EMBL/GenBank/DDBJ databases">
        <authorList>
            <person name="Varghese N."/>
            <person name="Submissions Spin"/>
        </authorList>
    </citation>
    <scope>NUCLEOTIDE SEQUENCE [LARGE SCALE GENOMIC DNA]</scope>
    <source>
        <strain evidence="15">P1-7</strain>
    </source>
</reference>
<dbReference type="InterPro" id="IPR057326">
    <property type="entry name" value="KR_dom"/>
</dbReference>
<evidence type="ECO:0000256" key="4">
    <source>
        <dbReference type="ARBA" id="ARBA00022741"/>
    </source>
</evidence>
<evidence type="ECO:0000313" key="14">
    <source>
        <dbReference type="EMBL" id="SCB06923.1"/>
    </source>
</evidence>
<dbReference type="Proteomes" id="UP000199205">
    <property type="component" value="Unassembled WGS sequence"/>
</dbReference>
<keyword evidence="12" id="KW-0812">Transmembrane</keyword>
<dbReference type="InterPro" id="IPR045022">
    <property type="entry name" value="KDSR-like"/>
</dbReference>
<organism evidence="14 15">
    <name type="scientific">Rhizobium lusitanum</name>
    <dbReference type="NCBI Taxonomy" id="293958"/>
    <lineage>
        <taxon>Bacteria</taxon>
        <taxon>Pseudomonadati</taxon>
        <taxon>Pseudomonadota</taxon>
        <taxon>Alphaproteobacteria</taxon>
        <taxon>Hyphomicrobiales</taxon>
        <taxon>Rhizobiaceae</taxon>
        <taxon>Rhizobium/Agrobacterium group</taxon>
        <taxon>Rhizobium</taxon>
    </lineage>
</organism>
<evidence type="ECO:0000256" key="8">
    <source>
        <dbReference type="ARBA" id="ARBA00023002"/>
    </source>
</evidence>
<dbReference type="InterPro" id="IPR036291">
    <property type="entry name" value="NAD(P)-bd_dom_sf"/>
</dbReference>
<gene>
    <name evidence="14" type="ORF">GA0061101_1013</name>
</gene>
<keyword evidence="12" id="KW-0472">Membrane</keyword>
<comment type="pathway">
    <text evidence="2">Lipid metabolism; sphingolipid metabolism.</text>
</comment>
<dbReference type="InterPro" id="IPR020904">
    <property type="entry name" value="Sc_DH/Rdtase_CS"/>
</dbReference>
<dbReference type="GO" id="GO:0000166">
    <property type="term" value="F:nucleotide binding"/>
    <property type="evidence" value="ECO:0007669"/>
    <property type="project" value="UniProtKB-KW"/>
</dbReference>
<dbReference type="SUPFAM" id="SSF51735">
    <property type="entry name" value="NAD(P)-binding Rossmann-fold domains"/>
    <property type="match status" value="1"/>
</dbReference>
<keyword evidence="7" id="KW-0746">Sphingolipid metabolism</keyword>
<evidence type="ECO:0000256" key="12">
    <source>
        <dbReference type="SAM" id="Phobius"/>
    </source>
</evidence>
<name>A0A1C3TUJ6_9HYPH</name>